<dbReference type="InterPro" id="IPR013656">
    <property type="entry name" value="PAS_4"/>
</dbReference>
<dbReference type="CDD" id="cd00130">
    <property type="entry name" value="PAS"/>
    <property type="match status" value="2"/>
</dbReference>
<dbReference type="Pfam" id="PF08447">
    <property type="entry name" value="PAS_3"/>
    <property type="match status" value="1"/>
</dbReference>
<dbReference type="Gene3D" id="3.30.450.20">
    <property type="entry name" value="PAS domain"/>
    <property type="match status" value="3"/>
</dbReference>
<dbReference type="PANTHER" id="PTHR43065">
    <property type="entry name" value="SENSOR HISTIDINE KINASE"/>
    <property type="match status" value="1"/>
</dbReference>
<proteinExistence type="predicted"/>
<dbReference type="InterPro" id="IPR000014">
    <property type="entry name" value="PAS"/>
</dbReference>
<dbReference type="InterPro" id="IPR035965">
    <property type="entry name" value="PAS-like_dom_sf"/>
</dbReference>
<accession>A0A7C3KJ08</accession>
<dbReference type="SUPFAM" id="SSF55874">
    <property type="entry name" value="ATPase domain of HSP90 chaperone/DNA topoisomerase II/histidine kinase"/>
    <property type="match status" value="1"/>
</dbReference>
<feature type="domain" description="PAC" evidence="4">
    <location>
        <begin position="18"/>
        <end position="71"/>
    </location>
</feature>
<reference evidence="5" key="1">
    <citation type="journal article" date="2020" name="mSystems">
        <title>Genome- and Community-Level Interaction Insights into Carbon Utilization and Element Cycling Functions of Hydrothermarchaeota in Hydrothermal Sediment.</title>
        <authorList>
            <person name="Zhou Z."/>
            <person name="Liu Y."/>
            <person name="Xu W."/>
            <person name="Pan J."/>
            <person name="Luo Z.H."/>
            <person name="Li M."/>
        </authorList>
    </citation>
    <scope>NUCLEOTIDE SEQUENCE [LARGE SCALE GENOMIC DNA]</scope>
    <source>
        <strain evidence="5">SpSt-418</strain>
    </source>
</reference>
<dbReference type="InterPro" id="IPR000700">
    <property type="entry name" value="PAS-assoc_C"/>
</dbReference>
<gene>
    <name evidence="5" type="ORF">ENR64_28270</name>
</gene>
<feature type="domain" description="PAC" evidence="4">
    <location>
        <begin position="274"/>
        <end position="325"/>
    </location>
</feature>
<evidence type="ECO:0000259" key="2">
    <source>
        <dbReference type="PROSITE" id="PS50109"/>
    </source>
</evidence>
<dbReference type="GO" id="GO:0016301">
    <property type="term" value="F:kinase activity"/>
    <property type="evidence" value="ECO:0007669"/>
    <property type="project" value="UniProtKB-KW"/>
</dbReference>
<dbReference type="SUPFAM" id="SSF55785">
    <property type="entry name" value="PYP-like sensor domain (PAS domain)"/>
    <property type="match status" value="3"/>
</dbReference>
<dbReference type="PROSITE" id="PS50113">
    <property type="entry name" value="PAC"/>
    <property type="match status" value="3"/>
</dbReference>
<dbReference type="Pfam" id="PF13426">
    <property type="entry name" value="PAS_9"/>
    <property type="match status" value="1"/>
</dbReference>
<organism evidence="5">
    <name type="scientific">Oscillatoriales cyanobacterium SpSt-418</name>
    <dbReference type="NCBI Taxonomy" id="2282169"/>
    <lineage>
        <taxon>Bacteria</taxon>
        <taxon>Bacillati</taxon>
        <taxon>Cyanobacteriota</taxon>
        <taxon>Cyanophyceae</taxon>
        <taxon>Oscillatoriophycideae</taxon>
        <taxon>Oscillatoriales</taxon>
    </lineage>
</organism>
<protein>
    <submittedName>
        <fullName evidence="5">PAS domain S-box protein</fullName>
    </submittedName>
</protein>
<dbReference type="Pfam" id="PF07568">
    <property type="entry name" value="HisKA_2"/>
    <property type="match status" value="1"/>
</dbReference>
<dbReference type="InterPro" id="IPR036890">
    <property type="entry name" value="HATPase_C_sf"/>
</dbReference>
<evidence type="ECO:0000259" key="4">
    <source>
        <dbReference type="PROSITE" id="PS50113"/>
    </source>
</evidence>
<comment type="caution">
    <text evidence="5">The sequence shown here is derived from an EMBL/GenBank/DDBJ whole genome shotgun (WGS) entry which is preliminary data.</text>
</comment>
<keyword evidence="1" id="KW-0808">Transferase</keyword>
<dbReference type="InterPro" id="IPR005467">
    <property type="entry name" value="His_kinase_dom"/>
</dbReference>
<evidence type="ECO:0000259" key="3">
    <source>
        <dbReference type="PROSITE" id="PS50112"/>
    </source>
</evidence>
<dbReference type="InterPro" id="IPR013655">
    <property type="entry name" value="PAS_fold_3"/>
</dbReference>
<keyword evidence="1" id="KW-0418">Kinase</keyword>
<feature type="domain" description="PAS" evidence="3">
    <location>
        <begin position="214"/>
        <end position="250"/>
    </location>
</feature>
<feature type="domain" description="PAS" evidence="3">
    <location>
        <begin position="72"/>
        <end position="146"/>
    </location>
</feature>
<dbReference type="PANTHER" id="PTHR43065:SF23">
    <property type="entry name" value="SENSOR HISTIDINE KINASE PDTAS"/>
    <property type="match status" value="1"/>
</dbReference>
<dbReference type="PROSITE" id="PS50112">
    <property type="entry name" value="PAS"/>
    <property type="match status" value="2"/>
</dbReference>
<sequence>MSVNELLERHFQDSSVRYEFDYRLRAKADQWKWIADYGKVVARDEQGKPLRMIGTHRDVSDRKQAEAALKQSELRFRGIFDQMFQFIGLLSPDGILLEANQTALEFAGLSRADVIGTYFWDVIWWQLSTETQEQLKRAIAQAAQGEFIRYQVDVQGANQQVITIDFSLRPIVDEAGQVVMLIPEGRDITELKRAEQMLELQAVITRNMAEGICLVRTDNGIIVYANPKFEQMFGYDFGELNGRHVSIINYASDTGAAQAVNLSIREAVLQSGESTYEVHNVKKDGTPFWCSATTSVFKHPDYGDVLVAVQQDITDRKQAESKIAASLKEKEILLKEIHHRVKNNLSIVSGLLQMQARRTQNAQADAILRDSQNRIASIALVHEKLYRAEDLANIDFAQYIQDLTVYLFDSYNINSSQVKLKVQVEKVNIDVETAIPCGLIVNELVSNALKHAFPADLASGAAPQRTGEIQVKLEQAIASPTEVGATHSYILTVRDNGVGLPTDFNPETTKTLGLTLVRGLVSQIRGSMEIDGNQGTEFRVAFAGKNV</sequence>
<dbReference type="SMART" id="SM00387">
    <property type="entry name" value="HATPase_c"/>
    <property type="match status" value="1"/>
</dbReference>
<dbReference type="InterPro" id="IPR003594">
    <property type="entry name" value="HATPase_dom"/>
</dbReference>
<dbReference type="SMART" id="SM00086">
    <property type="entry name" value="PAC"/>
    <property type="match status" value="3"/>
</dbReference>
<dbReference type="NCBIfam" id="TIGR00229">
    <property type="entry name" value="sensory_box"/>
    <property type="match status" value="2"/>
</dbReference>
<dbReference type="PROSITE" id="PS50109">
    <property type="entry name" value="HIS_KIN"/>
    <property type="match status" value="1"/>
</dbReference>
<dbReference type="SMART" id="SM00091">
    <property type="entry name" value="PAS"/>
    <property type="match status" value="2"/>
</dbReference>
<dbReference type="AlphaFoldDB" id="A0A7C3KJ08"/>
<feature type="domain" description="PAC" evidence="4">
    <location>
        <begin position="148"/>
        <end position="200"/>
    </location>
</feature>
<dbReference type="Pfam" id="PF02518">
    <property type="entry name" value="HATPase_c"/>
    <property type="match status" value="1"/>
</dbReference>
<dbReference type="Gene3D" id="3.30.565.10">
    <property type="entry name" value="Histidine kinase-like ATPase, C-terminal domain"/>
    <property type="match status" value="1"/>
</dbReference>
<dbReference type="FunFam" id="3.30.450.20:FF:000155">
    <property type="entry name" value="Sensor histidine kinase TodS"/>
    <property type="match status" value="1"/>
</dbReference>
<evidence type="ECO:0000313" key="5">
    <source>
        <dbReference type="EMBL" id="HFN01571.1"/>
    </source>
</evidence>
<feature type="domain" description="Histidine kinase" evidence="2">
    <location>
        <begin position="336"/>
        <end position="546"/>
    </location>
</feature>
<dbReference type="InterPro" id="IPR011495">
    <property type="entry name" value="Sig_transdc_His_kin_sub2_dim/P"/>
</dbReference>
<name>A0A7C3KJ08_9CYAN</name>
<dbReference type="EMBL" id="DSRU01000420">
    <property type="protein sequence ID" value="HFN01571.1"/>
    <property type="molecule type" value="Genomic_DNA"/>
</dbReference>
<evidence type="ECO:0000256" key="1">
    <source>
        <dbReference type="ARBA" id="ARBA00022777"/>
    </source>
</evidence>
<dbReference type="InterPro" id="IPR001610">
    <property type="entry name" value="PAC"/>
</dbReference>
<dbReference type="Pfam" id="PF08448">
    <property type="entry name" value="PAS_4"/>
    <property type="match status" value="1"/>
</dbReference>